<dbReference type="Proteomes" id="UP000240974">
    <property type="component" value="Unassembled WGS sequence"/>
</dbReference>
<organism evidence="1 2">
    <name type="scientific">Faecalibacillus intestinalis</name>
    <dbReference type="NCBI Taxonomy" id="1982626"/>
    <lineage>
        <taxon>Bacteria</taxon>
        <taxon>Bacillati</taxon>
        <taxon>Bacillota</taxon>
        <taxon>Erysipelotrichia</taxon>
        <taxon>Erysipelotrichales</taxon>
        <taxon>Coprobacillaceae</taxon>
        <taxon>Faecalibacillus</taxon>
    </lineage>
</organism>
<sequence length="285" mass="33360">MFSYFVSANQNLTKGYFIMQSITHLINSIESFSKQNFKFSQYFQPLNILNKIPDSISDHLNNVDFIYHLDEASKHIDWLNDFFENNINPITKKQLSHLKSSNNKDIQIPYADLKVDEPPLFKNDSVQQLSFEDINRNGTITPVKRRDPDSFNFDGICPYCGDKAKDFISIVENKIKSNKLSSIDETINYLILHQSDEIANLETISTKTFYNYVHQGRTSIKPIDLPRMVRKKTKKNWKTYIPKRKKELPLQKDQIISMKEVNLVIGKVIWLLVPEMDKMELILLY</sequence>
<name>A0A2T3FY24_9FIRM</name>
<comment type="caution">
    <text evidence="1">The sequence shown here is derived from an EMBL/GenBank/DDBJ whole genome shotgun (WGS) entry which is preliminary data.</text>
</comment>
<dbReference type="AlphaFoldDB" id="A0A2T3FY24"/>
<gene>
    <name evidence="1" type="ORF">C7U54_09610</name>
</gene>
<accession>A0A2T3FY24</accession>
<evidence type="ECO:0000313" key="2">
    <source>
        <dbReference type="Proteomes" id="UP000240974"/>
    </source>
</evidence>
<evidence type="ECO:0000313" key="1">
    <source>
        <dbReference type="EMBL" id="PST40143.1"/>
    </source>
</evidence>
<protein>
    <submittedName>
        <fullName evidence="1">Uncharacterized protein</fullName>
    </submittedName>
</protein>
<proteinExistence type="predicted"/>
<dbReference type="EMBL" id="PYLQ01000013">
    <property type="protein sequence ID" value="PST40143.1"/>
    <property type="molecule type" value="Genomic_DNA"/>
</dbReference>
<reference evidence="1 2" key="1">
    <citation type="journal article" date="2019" name="Int. J. Syst. Evol. Microbiol.">
        <title>Faecalibacillus intestinalis gen. nov., sp. nov. and Faecalibacillus faecis sp. nov., isolated from human faeces.</title>
        <authorList>
            <person name="Seo B."/>
            <person name="Jeon K."/>
            <person name="Baek I."/>
            <person name="Lee Y.M."/>
            <person name="Baek K."/>
            <person name="Ko G."/>
        </authorList>
    </citation>
    <scope>NUCLEOTIDE SEQUENCE [LARGE SCALE GENOMIC DNA]</scope>
    <source>
        <strain evidence="1 2">SNUG30099</strain>
    </source>
</reference>
<keyword evidence="2" id="KW-1185">Reference proteome</keyword>
<dbReference type="RefSeq" id="WP_107030147.1">
    <property type="nucleotide sequence ID" value="NZ_JAQCYX010000431.1"/>
</dbReference>